<dbReference type="InterPro" id="IPR003918">
    <property type="entry name" value="NADH_UbQ_OxRdtase"/>
</dbReference>
<comment type="similarity">
    <text evidence="2 16">Belongs to the complex I subunit 4 family.</text>
</comment>
<comment type="function">
    <text evidence="16">Core subunit of the mitochondrial membrane respiratory chain NADH dehydrogenase (Complex I) which catalyzes electron transfer from NADH through the respiratory chain, using ubiquinone as an electron acceptor. Essential for the catalytic activity and assembly of complex I.</text>
</comment>
<keyword evidence="5 16" id="KW-0813">Transport</keyword>
<feature type="transmembrane region" description="Helical" evidence="16">
    <location>
        <begin position="253"/>
        <end position="273"/>
    </location>
</feature>
<geneLocation type="mitochondrion" evidence="19"/>
<protein>
    <recommendedName>
        <fullName evidence="4 16">NADH-ubiquinone oxidoreductase chain 4</fullName>
        <ecNumber evidence="3 16">7.1.1.2</ecNumber>
    </recommendedName>
</protein>
<feature type="transmembrane region" description="Helical" evidence="16">
    <location>
        <begin position="185"/>
        <end position="204"/>
    </location>
</feature>
<comment type="catalytic activity">
    <reaction evidence="15 16">
        <text>a ubiquinone + NADH + 5 H(+)(in) = a ubiquinol + NAD(+) + 4 H(+)(out)</text>
        <dbReference type="Rhea" id="RHEA:29091"/>
        <dbReference type="Rhea" id="RHEA-COMP:9565"/>
        <dbReference type="Rhea" id="RHEA-COMP:9566"/>
        <dbReference type="ChEBI" id="CHEBI:15378"/>
        <dbReference type="ChEBI" id="CHEBI:16389"/>
        <dbReference type="ChEBI" id="CHEBI:17976"/>
        <dbReference type="ChEBI" id="CHEBI:57540"/>
        <dbReference type="ChEBI" id="CHEBI:57945"/>
        <dbReference type="EC" id="7.1.1.2"/>
    </reaction>
</comment>
<keyword evidence="11 16" id="KW-0520">NAD</keyword>
<keyword evidence="9 16" id="KW-0249">Electron transport</keyword>
<feature type="domain" description="NADH:quinone oxidoreductase/Mrp antiporter transmembrane" evidence="18">
    <location>
        <begin position="112"/>
        <end position="391"/>
    </location>
</feature>
<reference evidence="19" key="1">
    <citation type="journal article" date="2006" name="Mol. Phylogenet. Evol.">
        <title>Rolling circle amplification of metazoan mitochondrial genomes.</title>
        <authorList>
            <person name="Simison W.B."/>
            <person name="Lindberg D.R."/>
            <person name="Boore J.L."/>
        </authorList>
    </citation>
    <scope>NUCLEOTIDE SEQUENCE</scope>
</reference>
<dbReference type="AlphaFoldDB" id="Q2I6Z2"/>
<evidence type="ECO:0000256" key="6">
    <source>
        <dbReference type="ARBA" id="ARBA00022660"/>
    </source>
</evidence>
<feature type="transmembrane region" description="Helical" evidence="16">
    <location>
        <begin position="303"/>
        <end position="329"/>
    </location>
</feature>
<evidence type="ECO:0000256" key="2">
    <source>
        <dbReference type="ARBA" id="ARBA00009025"/>
    </source>
</evidence>
<evidence type="ECO:0000256" key="11">
    <source>
        <dbReference type="ARBA" id="ARBA00023027"/>
    </source>
</evidence>
<feature type="transmembrane region" description="Helical" evidence="16">
    <location>
        <begin position="60"/>
        <end position="81"/>
    </location>
</feature>
<feature type="transmembrane region" description="Helical" evidence="16">
    <location>
        <begin position="216"/>
        <end position="233"/>
    </location>
</feature>
<keyword evidence="6 16" id="KW-0679">Respiratory chain</keyword>
<feature type="chain" id="PRO_5004209737" description="NADH-ubiquinone oxidoreductase chain 4" evidence="17">
    <location>
        <begin position="22"/>
        <end position="452"/>
    </location>
</feature>
<evidence type="ECO:0000256" key="12">
    <source>
        <dbReference type="ARBA" id="ARBA00023075"/>
    </source>
</evidence>
<dbReference type="PANTHER" id="PTHR43507">
    <property type="entry name" value="NADH-UBIQUINONE OXIDOREDUCTASE CHAIN 4"/>
    <property type="match status" value="1"/>
</dbReference>
<evidence type="ECO:0000256" key="17">
    <source>
        <dbReference type="SAM" id="SignalP"/>
    </source>
</evidence>
<dbReference type="PANTHER" id="PTHR43507:SF20">
    <property type="entry name" value="NADH-UBIQUINONE OXIDOREDUCTASE CHAIN 4"/>
    <property type="match status" value="1"/>
</dbReference>
<keyword evidence="7 16" id="KW-0812">Transmembrane</keyword>
<keyword evidence="13 16" id="KW-0496">Mitochondrion</keyword>
<evidence type="ECO:0000256" key="13">
    <source>
        <dbReference type="ARBA" id="ARBA00023128"/>
    </source>
</evidence>
<evidence type="ECO:0000256" key="3">
    <source>
        <dbReference type="ARBA" id="ARBA00012944"/>
    </source>
</evidence>
<feature type="transmembrane region" description="Helical" evidence="16">
    <location>
        <begin position="428"/>
        <end position="447"/>
    </location>
</feature>
<proteinExistence type="inferred from homology"/>
<sequence>MKMALLLSCSSMLVALPQSKGHFMRTMWLAFGAVLFSLTCYRPGYCQTNVLGWGFYTTHFSPWLIILTWFISFLAMMVATPKIGWDTPQSQKTFGLCVMLITLIVSLSFMVSNLLWFYILFEGSLIPMFYLIAGWGAYQERVEASVYMMMYTVGASLPLLMIIAYHHGSLSKSTANLLPQEVTVLPSIIVCYGVLMPFLVKLPLYPFHLWLPKAHVEAPTAGSMILAGVMLKLGGFGMECSLSMFGHYFSGELWAVSSFAILGGLMSMVHCLLQVDLKAAIAYSSVAHMSLVIYGAASMNSWGMFSCSTIMISHGLTSSGLFCFVHWIYDMTGTRLLSVASGLLVSSRSLSFWALAFLSASAPTPPWLSIAGEVFTIPAMLSHESHHILLFPLAGMMFLSATFSFSLYVELFQGSSSQVLPRKDIEKIAHLSMYSHVMPLLGLMLFLDKMML</sequence>
<evidence type="ECO:0000256" key="16">
    <source>
        <dbReference type="RuleBase" id="RU003297"/>
    </source>
</evidence>
<feature type="transmembrane region" description="Helical" evidence="16">
    <location>
        <begin position="117"/>
        <end position="138"/>
    </location>
</feature>
<feature type="signal peptide" evidence="17">
    <location>
        <begin position="1"/>
        <end position="21"/>
    </location>
</feature>
<feature type="transmembrane region" description="Helical" evidence="16">
    <location>
        <begin position="93"/>
        <end position="111"/>
    </location>
</feature>
<dbReference type="InterPro" id="IPR001750">
    <property type="entry name" value="ND/Mrp_TM"/>
</dbReference>
<keyword evidence="17" id="KW-0732">Signal</keyword>
<dbReference type="PRINTS" id="PR01437">
    <property type="entry name" value="NUOXDRDTASE4"/>
</dbReference>
<evidence type="ECO:0000256" key="9">
    <source>
        <dbReference type="ARBA" id="ARBA00022982"/>
    </source>
</evidence>
<dbReference type="GO" id="GO:0008137">
    <property type="term" value="F:NADH dehydrogenase (ubiquinone) activity"/>
    <property type="evidence" value="ECO:0007669"/>
    <property type="project" value="UniProtKB-UniRule"/>
</dbReference>
<evidence type="ECO:0000259" key="18">
    <source>
        <dbReference type="Pfam" id="PF00361"/>
    </source>
</evidence>
<dbReference type="GO" id="GO:0042773">
    <property type="term" value="P:ATP synthesis coupled electron transport"/>
    <property type="evidence" value="ECO:0007669"/>
    <property type="project" value="InterPro"/>
</dbReference>
<evidence type="ECO:0000256" key="8">
    <source>
        <dbReference type="ARBA" id="ARBA00022967"/>
    </source>
</evidence>
<dbReference type="CTD" id="4538"/>
<keyword evidence="8" id="KW-1278">Translocase</keyword>
<name>Q2I6Z2_9GAST</name>
<dbReference type="GeneID" id="3907694"/>
<keyword evidence="10 16" id="KW-1133">Transmembrane helix</keyword>
<feature type="transmembrane region" description="Helical" evidence="16">
    <location>
        <begin position="280"/>
        <end position="297"/>
    </location>
</feature>
<gene>
    <name evidence="19" type="primary">ND4</name>
</gene>
<dbReference type="RefSeq" id="YP_492561.1">
    <property type="nucleotide sequence ID" value="NC_007782.1"/>
</dbReference>
<evidence type="ECO:0000256" key="1">
    <source>
        <dbReference type="ARBA" id="ARBA00004225"/>
    </source>
</evidence>
<keyword evidence="14 16" id="KW-0472">Membrane</keyword>
<organism evidence="19">
    <name type="scientific">Lottia digitalis</name>
    <name type="common">California fingered limpet</name>
    <dbReference type="NCBI Taxonomy" id="225159"/>
    <lineage>
        <taxon>Eukaryota</taxon>
        <taxon>Metazoa</taxon>
        <taxon>Spiralia</taxon>
        <taxon>Lophotrochozoa</taxon>
        <taxon>Mollusca</taxon>
        <taxon>Gastropoda</taxon>
        <taxon>Patellogastropoda</taxon>
        <taxon>Lottioidea</taxon>
        <taxon>Lottiidae</taxon>
        <taxon>Lottia</taxon>
    </lineage>
</organism>
<evidence type="ECO:0000256" key="10">
    <source>
        <dbReference type="ARBA" id="ARBA00022989"/>
    </source>
</evidence>
<dbReference type="GO" id="GO:0048039">
    <property type="term" value="F:ubiquinone binding"/>
    <property type="evidence" value="ECO:0007669"/>
    <property type="project" value="TreeGrafter"/>
</dbReference>
<evidence type="ECO:0000256" key="4">
    <source>
        <dbReference type="ARBA" id="ARBA00021006"/>
    </source>
</evidence>
<dbReference type="Pfam" id="PF00361">
    <property type="entry name" value="Proton_antipo_M"/>
    <property type="match status" value="1"/>
</dbReference>
<dbReference type="EMBL" id="DQ238599">
    <property type="protein sequence ID" value="ABC00933.1"/>
    <property type="molecule type" value="Genomic_DNA"/>
</dbReference>
<evidence type="ECO:0000256" key="15">
    <source>
        <dbReference type="ARBA" id="ARBA00049551"/>
    </source>
</evidence>
<dbReference type="GO" id="GO:0031966">
    <property type="term" value="C:mitochondrial membrane"/>
    <property type="evidence" value="ECO:0007669"/>
    <property type="project" value="UniProtKB-SubCell"/>
</dbReference>
<accession>Q2I6Z2</accession>
<keyword evidence="12 16" id="KW-0830">Ubiquinone</keyword>
<dbReference type="EC" id="7.1.1.2" evidence="3 16"/>
<dbReference type="GO" id="GO:0003954">
    <property type="term" value="F:NADH dehydrogenase activity"/>
    <property type="evidence" value="ECO:0007669"/>
    <property type="project" value="TreeGrafter"/>
</dbReference>
<evidence type="ECO:0000256" key="14">
    <source>
        <dbReference type="ARBA" id="ARBA00023136"/>
    </source>
</evidence>
<evidence type="ECO:0000256" key="7">
    <source>
        <dbReference type="ARBA" id="ARBA00022692"/>
    </source>
</evidence>
<comment type="subcellular location">
    <subcellularLocation>
        <location evidence="1 16">Mitochondrion membrane</location>
        <topology evidence="1 16">Multi-pass membrane protein</topology>
    </subcellularLocation>
</comment>
<feature type="transmembrane region" description="Helical" evidence="16">
    <location>
        <begin position="388"/>
        <end position="408"/>
    </location>
</feature>
<evidence type="ECO:0000313" key="19">
    <source>
        <dbReference type="EMBL" id="ABC00933.1"/>
    </source>
</evidence>
<dbReference type="GO" id="GO:0015990">
    <property type="term" value="P:electron transport coupled proton transport"/>
    <property type="evidence" value="ECO:0007669"/>
    <property type="project" value="TreeGrafter"/>
</dbReference>
<feature type="transmembrane region" description="Helical" evidence="16">
    <location>
        <begin position="145"/>
        <end position="165"/>
    </location>
</feature>
<evidence type="ECO:0000256" key="5">
    <source>
        <dbReference type="ARBA" id="ARBA00022448"/>
    </source>
</evidence>